<accession>A0A384ZWP2</accession>
<reference evidence="2 3" key="1">
    <citation type="journal article" date="2018" name="Front. Microbiol.">
        <title>Jumbo Bacteriophages Are Represented Within an Increasing Diversity of Environmental Viruses Infecting the Emerging Phytopathogen, Dickeya solani.</title>
        <authorList>
            <person name="Day A.W."/>
            <person name="Ahn J."/>
            <person name="Salmond G.P.C."/>
        </authorList>
    </citation>
    <scope>NUCLEOTIDE SEQUENCE [LARGE SCALE GENOMIC DNA]</scope>
</reference>
<proteinExistence type="predicted"/>
<gene>
    <name evidence="2" type="ORF">JA13_259</name>
</gene>
<keyword evidence="1" id="KW-0472">Membrane</keyword>
<protein>
    <submittedName>
        <fullName evidence="2">Uncharacterized protein</fullName>
    </submittedName>
</protein>
<evidence type="ECO:0000313" key="3">
    <source>
        <dbReference type="Proteomes" id="UP000263742"/>
    </source>
</evidence>
<feature type="transmembrane region" description="Helical" evidence="1">
    <location>
        <begin position="7"/>
        <end position="27"/>
    </location>
</feature>
<evidence type="ECO:0000256" key="1">
    <source>
        <dbReference type="SAM" id="Phobius"/>
    </source>
</evidence>
<keyword evidence="1" id="KW-1133">Transmembrane helix</keyword>
<dbReference type="Proteomes" id="UP000263742">
    <property type="component" value="Segment"/>
</dbReference>
<feature type="transmembrane region" description="Helical" evidence="1">
    <location>
        <begin position="39"/>
        <end position="61"/>
    </location>
</feature>
<keyword evidence="1" id="KW-0812">Transmembrane</keyword>
<name>A0A384ZWP2_9CAUD</name>
<sequence length="68" mass="8101">MKQYGDKILGLLWFFAALAAGLFFIFWLKENPPVRTARYVAICVGFIALLVMTSQRSYFYFRKERNRR</sequence>
<dbReference type="EMBL" id="MH460460">
    <property type="protein sequence ID" value="AXG66662.1"/>
    <property type="molecule type" value="Genomic_DNA"/>
</dbReference>
<evidence type="ECO:0000313" key="2">
    <source>
        <dbReference type="EMBL" id="AXG66662.1"/>
    </source>
</evidence>
<organism evidence="2 3">
    <name type="scientific">Dickeya phage vB_DsoM_JA13</name>
    <dbReference type="NCBI Taxonomy" id="2283030"/>
    <lineage>
        <taxon>Viruses</taxon>
        <taxon>Duplodnaviria</taxon>
        <taxon>Heunggongvirae</taxon>
        <taxon>Uroviricota</taxon>
        <taxon>Caudoviricetes</taxon>
        <taxon>Salmondvirus</taxon>
        <taxon>Salmondvirus JA11</taxon>
    </lineage>
</organism>